<evidence type="ECO:0000313" key="1">
    <source>
        <dbReference type="EMBL" id="MBM7644176.1"/>
    </source>
</evidence>
<protein>
    <submittedName>
        <fullName evidence="1">NADP-dependent 3-hydroxy acid dehydrogenase YdfG</fullName>
    </submittedName>
</protein>
<proteinExistence type="predicted"/>
<dbReference type="InterPro" id="IPR002347">
    <property type="entry name" value="SDR_fam"/>
</dbReference>
<dbReference type="InterPro" id="IPR036291">
    <property type="entry name" value="NAD(P)-bd_dom_sf"/>
</dbReference>
<dbReference type="EMBL" id="JAFBER010000001">
    <property type="protein sequence ID" value="MBM7644176.1"/>
    <property type="molecule type" value="Genomic_DNA"/>
</dbReference>
<dbReference type="SUPFAM" id="SSF51735">
    <property type="entry name" value="NAD(P)-binding Rossmann-fold domains"/>
    <property type="match status" value="1"/>
</dbReference>
<dbReference type="Gene3D" id="3.40.50.720">
    <property type="entry name" value="NAD(P)-binding Rossmann-like Domain"/>
    <property type="match status" value="1"/>
</dbReference>
<dbReference type="Pfam" id="PF00106">
    <property type="entry name" value="adh_short"/>
    <property type="match status" value="1"/>
</dbReference>
<organism evidence="1 2">
    <name type="scientific">Scopulibacillus daqui</name>
    <dbReference type="NCBI Taxonomy" id="1469162"/>
    <lineage>
        <taxon>Bacteria</taxon>
        <taxon>Bacillati</taxon>
        <taxon>Bacillota</taxon>
        <taxon>Bacilli</taxon>
        <taxon>Bacillales</taxon>
        <taxon>Sporolactobacillaceae</taxon>
        <taxon>Scopulibacillus</taxon>
    </lineage>
</organism>
<comment type="caution">
    <text evidence="1">The sequence shown here is derived from an EMBL/GenBank/DDBJ whole genome shotgun (WGS) entry which is preliminary data.</text>
</comment>
<evidence type="ECO:0000313" key="2">
    <source>
        <dbReference type="Proteomes" id="UP000808914"/>
    </source>
</evidence>
<dbReference type="Proteomes" id="UP000808914">
    <property type="component" value="Unassembled WGS sequence"/>
</dbReference>
<keyword evidence="2" id="KW-1185">Reference proteome</keyword>
<reference evidence="1 2" key="1">
    <citation type="submission" date="2021-01" db="EMBL/GenBank/DDBJ databases">
        <title>Genomic Encyclopedia of Type Strains, Phase IV (KMG-IV): sequencing the most valuable type-strain genomes for metagenomic binning, comparative biology and taxonomic classification.</title>
        <authorList>
            <person name="Goeker M."/>
        </authorList>
    </citation>
    <scope>NUCLEOTIDE SEQUENCE [LARGE SCALE GENOMIC DNA]</scope>
    <source>
        <strain evidence="1 2">DSM 28236</strain>
    </source>
</reference>
<accession>A0ABS2PVV3</accession>
<name>A0ABS2PVV3_9BACL</name>
<gene>
    <name evidence="1" type="ORF">JOD45_000367</name>
</gene>
<sequence>MSSIQDKVVVITGASSGIGETPAMKLAQEGAKRVIAARR</sequence>